<comment type="caution">
    <text evidence="1">The sequence shown here is derived from an EMBL/GenBank/DDBJ whole genome shotgun (WGS) entry which is preliminary data.</text>
</comment>
<keyword evidence="2" id="KW-1185">Reference proteome</keyword>
<sequence>MEEQEKLLHQPLTAAPRSSQNKSLFHVPLWDTAVSSLLSPKVTLRLEAKKRL</sequence>
<gene>
    <name evidence="1" type="ORF">CCACVL1_25470</name>
</gene>
<dbReference type="AlphaFoldDB" id="A0A1R3GJW3"/>
<dbReference type="EMBL" id="AWWV01014220">
    <property type="protein sequence ID" value="OMO58373.1"/>
    <property type="molecule type" value="Genomic_DNA"/>
</dbReference>
<protein>
    <submittedName>
        <fullName evidence="1">Uncharacterized protein</fullName>
    </submittedName>
</protein>
<organism evidence="1 2">
    <name type="scientific">Corchorus capsularis</name>
    <name type="common">Jute</name>
    <dbReference type="NCBI Taxonomy" id="210143"/>
    <lineage>
        <taxon>Eukaryota</taxon>
        <taxon>Viridiplantae</taxon>
        <taxon>Streptophyta</taxon>
        <taxon>Embryophyta</taxon>
        <taxon>Tracheophyta</taxon>
        <taxon>Spermatophyta</taxon>
        <taxon>Magnoliopsida</taxon>
        <taxon>eudicotyledons</taxon>
        <taxon>Gunneridae</taxon>
        <taxon>Pentapetalae</taxon>
        <taxon>rosids</taxon>
        <taxon>malvids</taxon>
        <taxon>Malvales</taxon>
        <taxon>Malvaceae</taxon>
        <taxon>Grewioideae</taxon>
        <taxon>Apeibeae</taxon>
        <taxon>Corchorus</taxon>
    </lineage>
</organism>
<evidence type="ECO:0000313" key="2">
    <source>
        <dbReference type="Proteomes" id="UP000188268"/>
    </source>
</evidence>
<dbReference type="Gramene" id="OMO58373">
    <property type="protein sequence ID" value="OMO58373"/>
    <property type="gene ID" value="CCACVL1_25470"/>
</dbReference>
<proteinExistence type="predicted"/>
<accession>A0A1R3GJW3</accession>
<dbReference type="Proteomes" id="UP000188268">
    <property type="component" value="Unassembled WGS sequence"/>
</dbReference>
<name>A0A1R3GJW3_COCAP</name>
<reference evidence="1 2" key="1">
    <citation type="submission" date="2013-09" db="EMBL/GenBank/DDBJ databases">
        <title>Corchorus capsularis genome sequencing.</title>
        <authorList>
            <person name="Alam M."/>
            <person name="Haque M.S."/>
            <person name="Islam M.S."/>
            <person name="Emdad E.M."/>
            <person name="Islam M.M."/>
            <person name="Ahmed B."/>
            <person name="Halim A."/>
            <person name="Hossen Q.M.M."/>
            <person name="Hossain M.Z."/>
            <person name="Ahmed R."/>
            <person name="Khan M.M."/>
            <person name="Islam R."/>
            <person name="Rashid M.M."/>
            <person name="Khan S.A."/>
            <person name="Rahman M.S."/>
            <person name="Alam M."/>
        </authorList>
    </citation>
    <scope>NUCLEOTIDE SEQUENCE [LARGE SCALE GENOMIC DNA]</scope>
    <source>
        <strain evidence="2">cv. CVL-1</strain>
        <tissue evidence="1">Whole seedling</tissue>
    </source>
</reference>
<evidence type="ECO:0000313" key="1">
    <source>
        <dbReference type="EMBL" id="OMO58373.1"/>
    </source>
</evidence>